<keyword evidence="3" id="KW-1185">Reference proteome</keyword>
<evidence type="ECO:0000256" key="1">
    <source>
        <dbReference type="SAM" id="Phobius"/>
    </source>
</evidence>
<gene>
    <name evidence="2" type="primary">RvY_16574</name>
    <name evidence="2" type="synonym">RvY_16574.1</name>
    <name evidence="2" type="ORF">RvY_16574-1</name>
</gene>
<accession>A0A1D1W5B4</accession>
<organism evidence="2 3">
    <name type="scientific">Ramazzottius varieornatus</name>
    <name type="common">Water bear</name>
    <name type="synonym">Tardigrade</name>
    <dbReference type="NCBI Taxonomy" id="947166"/>
    <lineage>
        <taxon>Eukaryota</taxon>
        <taxon>Metazoa</taxon>
        <taxon>Ecdysozoa</taxon>
        <taxon>Tardigrada</taxon>
        <taxon>Eutardigrada</taxon>
        <taxon>Parachela</taxon>
        <taxon>Hypsibioidea</taxon>
        <taxon>Ramazzottiidae</taxon>
        <taxon>Ramazzottius</taxon>
    </lineage>
</organism>
<evidence type="ECO:0000313" key="2">
    <source>
        <dbReference type="EMBL" id="GAV06614.1"/>
    </source>
</evidence>
<feature type="transmembrane region" description="Helical" evidence="1">
    <location>
        <begin position="302"/>
        <end position="323"/>
    </location>
</feature>
<dbReference type="EMBL" id="BDGG01000013">
    <property type="protein sequence ID" value="GAV06614.1"/>
    <property type="molecule type" value="Genomic_DNA"/>
</dbReference>
<comment type="caution">
    <text evidence="2">The sequence shown here is derived from an EMBL/GenBank/DDBJ whole genome shotgun (WGS) entry which is preliminary data.</text>
</comment>
<keyword evidence="1" id="KW-0472">Membrane</keyword>
<reference evidence="2 3" key="1">
    <citation type="journal article" date="2016" name="Nat. Commun.">
        <title>Extremotolerant tardigrade genome and improved radiotolerance of human cultured cells by tardigrade-unique protein.</title>
        <authorList>
            <person name="Hashimoto T."/>
            <person name="Horikawa D.D."/>
            <person name="Saito Y."/>
            <person name="Kuwahara H."/>
            <person name="Kozuka-Hata H."/>
            <person name="Shin-I T."/>
            <person name="Minakuchi Y."/>
            <person name="Ohishi K."/>
            <person name="Motoyama A."/>
            <person name="Aizu T."/>
            <person name="Enomoto A."/>
            <person name="Kondo K."/>
            <person name="Tanaka S."/>
            <person name="Hara Y."/>
            <person name="Koshikawa S."/>
            <person name="Sagara H."/>
            <person name="Miura T."/>
            <person name="Yokobori S."/>
            <person name="Miyagawa K."/>
            <person name="Suzuki Y."/>
            <person name="Kubo T."/>
            <person name="Oyama M."/>
            <person name="Kohara Y."/>
            <person name="Fujiyama A."/>
            <person name="Arakawa K."/>
            <person name="Katayama T."/>
            <person name="Toyoda A."/>
            <person name="Kunieda T."/>
        </authorList>
    </citation>
    <scope>NUCLEOTIDE SEQUENCE [LARGE SCALE GENOMIC DNA]</scope>
    <source>
        <strain evidence="2 3">YOKOZUNA-1</strain>
    </source>
</reference>
<name>A0A1D1W5B4_RAMVA</name>
<feature type="transmembrane region" description="Helical" evidence="1">
    <location>
        <begin position="42"/>
        <end position="63"/>
    </location>
</feature>
<feature type="transmembrane region" description="Helical" evidence="1">
    <location>
        <begin position="136"/>
        <end position="154"/>
    </location>
</feature>
<protein>
    <recommendedName>
        <fullName evidence="4">Gustatory receptor</fullName>
    </recommendedName>
</protein>
<feature type="transmembrane region" description="Helical" evidence="1">
    <location>
        <begin position="400"/>
        <end position="418"/>
    </location>
</feature>
<evidence type="ECO:0008006" key="4">
    <source>
        <dbReference type="Google" id="ProtNLM"/>
    </source>
</evidence>
<dbReference type="Proteomes" id="UP000186922">
    <property type="component" value="Unassembled WGS sequence"/>
</dbReference>
<feature type="transmembrane region" description="Helical" evidence="1">
    <location>
        <begin position="190"/>
        <end position="215"/>
    </location>
</feature>
<feature type="transmembrane region" description="Helical" evidence="1">
    <location>
        <begin position="274"/>
        <end position="296"/>
    </location>
</feature>
<dbReference type="OrthoDB" id="10069697at2759"/>
<dbReference type="AlphaFoldDB" id="A0A1D1W5B4"/>
<evidence type="ECO:0000313" key="3">
    <source>
        <dbReference type="Proteomes" id="UP000186922"/>
    </source>
</evidence>
<keyword evidence="1" id="KW-1133">Transmembrane helix</keyword>
<keyword evidence="1" id="KW-0812">Transmembrane</keyword>
<proteinExistence type="predicted"/>
<sequence length="468" mass="53775">MFSPPFSWHVLSYLLLIPDPSSNLEHTRRHLSFYPHFLARKILILSTTLLLWVFLFLAILNVFNNQSAWRDYTTSPNKIISLLIILRPVVVNWKSSTAILQFALNSRHLTRFLVALKRFEVHVTVSHRQTIKHRRLFYAIVAFPVSLYILRYVLFGRMMHHLKQKASLGSINPNNQTSISAVQIFEETTYVIISGVGAFLALCINVQMAFYASVLKEYCTCLNKRLADLRDRLMKQDLCFKYKPFQTELQDLRGIFEDLINLHSHFESIFGLQILAGIINHLLVTFSSIAAFFQYNNQPVEWFIFHGSSCVSFVYTLLLLSIFPIRLHDQSIQTAETVQSLMYHYQLINSRNYYDIQGFPKGTETSVADFCALYSFMQRAVMKPLIVSTSGFVELTRSSLISIAALVIGFALFLLEQYESNITRWRCLNGTQTGQNPITSYSSQGGVSVDTPYVNSQYILSNDSVHLY</sequence>